<evidence type="ECO:0000313" key="4">
    <source>
        <dbReference type="EMBL" id="SUA58347.1"/>
    </source>
</evidence>
<evidence type="ECO:0000313" key="5">
    <source>
        <dbReference type="Proteomes" id="UP000254603"/>
    </source>
</evidence>
<dbReference type="EMBL" id="CP065725">
    <property type="protein sequence ID" value="QPT40022.1"/>
    <property type="molecule type" value="Genomic_DNA"/>
</dbReference>
<protein>
    <submittedName>
        <fullName evidence="3">PHB depolymerase family esterase</fullName>
    </submittedName>
    <submittedName>
        <fullName evidence="4">Poly(3-hydroxybutyrate) depolymerase</fullName>
    </submittedName>
</protein>
<dbReference type="Gene3D" id="3.40.50.1820">
    <property type="entry name" value="alpha/beta hydrolase"/>
    <property type="match status" value="1"/>
</dbReference>
<dbReference type="InterPro" id="IPR050955">
    <property type="entry name" value="Plant_Biomass_Hydrol_Est"/>
</dbReference>
<proteinExistence type="predicted"/>
<dbReference type="SUPFAM" id="SSF53474">
    <property type="entry name" value="alpha/beta-Hydrolases"/>
    <property type="match status" value="2"/>
</dbReference>
<reference evidence="4 5" key="1">
    <citation type="submission" date="2018-06" db="EMBL/GenBank/DDBJ databases">
        <authorList>
            <consortium name="Pathogen Informatics"/>
            <person name="Doyle S."/>
        </authorList>
    </citation>
    <scope>NUCLEOTIDE SEQUENCE [LARGE SCALE GENOMIC DNA]</scope>
    <source>
        <strain evidence="4 5">NCTC11997</strain>
    </source>
</reference>
<keyword evidence="6" id="KW-1185">Reference proteome</keyword>
<evidence type="ECO:0000256" key="2">
    <source>
        <dbReference type="ARBA" id="ARBA00022801"/>
    </source>
</evidence>
<dbReference type="Proteomes" id="UP000594903">
    <property type="component" value="Chromosome"/>
</dbReference>
<dbReference type="GO" id="GO:0005576">
    <property type="term" value="C:extracellular region"/>
    <property type="evidence" value="ECO:0007669"/>
    <property type="project" value="InterPro"/>
</dbReference>
<dbReference type="PANTHER" id="PTHR43037">
    <property type="entry name" value="UNNAMED PRODUCT-RELATED"/>
    <property type="match status" value="1"/>
</dbReference>
<reference evidence="3 6" key="2">
    <citation type="submission" date="2020-12" db="EMBL/GenBank/DDBJ databases">
        <title>FDA dAtabase for Regulatory Grade micrObial Sequences (FDA-ARGOS): Supporting development and validation of Infectious Disease Dx tests.</title>
        <authorList>
            <person name="Sproer C."/>
            <person name="Gronow S."/>
            <person name="Severitt S."/>
            <person name="Schroder I."/>
            <person name="Tallon L."/>
            <person name="Sadzewicz L."/>
            <person name="Zhao X."/>
            <person name="Boylan J."/>
            <person name="Ott S."/>
            <person name="Bowen H."/>
            <person name="Vavikolanu K."/>
            <person name="Mehta A."/>
            <person name="Aluvathingal J."/>
            <person name="Nadendla S."/>
            <person name="Lowell S."/>
            <person name="Myers T."/>
            <person name="Yan Y."/>
            <person name="Sichtig H."/>
        </authorList>
    </citation>
    <scope>NUCLEOTIDE SEQUENCE [LARGE SCALE GENOMIC DNA]</scope>
    <source>
        <strain evidence="3 6">FDAARGOS_872</strain>
    </source>
</reference>
<accession>A0A378XJJ0</accession>
<dbReference type="InterPro" id="IPR029058">
    <property type="entry name" value="AB_hydrolase_fold"/>
</dbReference>
<dbReference type="NCBIfam" id="TIGR01840">
    <property type="entry name" value="esterase_phb"/>
    <property type="match status" value="1"/>
</dbReference>
<sequence length="355" mass="39985">MAKRPRSKQSVIKATRQLLKLQGNISKHAQTILPEQLKAANVLLTRPEPQKRGEWKKHVFIAPAFNQNKLISRLDYFIFKPSSTARKADSKRMPLVVMLHGCQQDAALFAQGTQMNVIAQRNRFVVLYPQQSRRNHISNCWRWHHIIDGPGMAEANTIMKIIRSAVIMHDLDPQKIYVAGLSAGAAMAGVLAASYPDKFAAVAMHSCPVLGRAHDTLTAVNVMQDSHLDSDQALASYIAPLNPHEKHLIPTLIIQGQRDTVVNQRNADELVKQFLYMNNLPMDMAGLSKTHFAGSNKEYHQTIYRAGSKRILELIKVRHLNHAWAGGDAHLPFNSTHGPNSSQLIWEFFKRHMPK</sequence>
<name>A0A378XJJ0_9BURK</name>
<dbReference type="PANTHER" id="PTHR43037:SF1">
    <property type="entry name" value="BLL1128 PROTEIN"/>
    <property type="match status" value="1"/>
</dbReference>
<keyword evidence="1" id="KW-0732">Signal</keyword>
<dbReference type="RefSeq" id="WP_018574503.1">
    <property type="nucleotide sequence ID" value="NZ_CP065725.1"/>
</dbReference>
<organism evidence="4 5">
    <name type="scientific">Oligella ureolytica</name>
    <dbReference type="NCBI Taxonomy" id="90244"/>
    <lineage>
        <taxon>Bacteria</taxon>
        <taxon>Pseudomonadati</taxon>
        <taxon>Pseudomonadota</taxon>
        <taxon>Betaproteobacteria</taxon>
        <taxon>Burkholderiales</taxon>
        <taxon>Alcaligenaceae</taxon>
        <taxon>Oligella</taxon>
    </lineage>
</organism>
<evidence type="ECO:0000313" key="6">
    <source>
        <dbReference type="Proteomes" id="UP000594903"/>
    </source>
</evidence>
<dbReference type="EMBL" id="UGSB01000001">
    <property type="protein sequence ID" value="SUA58347.1"/>
    <property type="molecule type" value="Genomic_DNA"/>
</dbReference>
<evidence type="ECO:0000313" key="3">
    <source>
        <dbReference type="EMBL" id="QPT40022.1"/>
    </source>
</evidence>
<dbReference type="InterPro" id="IPR010126">
    <property type="entry name" value="Esterase_phb"/>
</dbReference>
<dbReference type="GO" id="GO:0016787">
    <property type="term" value="F:hydrolase activity"/>
    <property type="evidence" value="ECO:0007669"/>
    <property type="project" value="UniProtKB-KW"/>
</dbReference>
<evidence type="ECO:0000256" key="1">
    <source>
        <dbReference type="ARBA" id="ARBA00022729"/>
    </source>
</evidence>
<gene>
    <name evidence="3" type="ORF">I6G29_13125</name>
    <name evidence="4" type="ORF">NCTC11997_02695</name>
</gene>
<dbReference type="STRING" id="1122619.GCA_000373745_01319"/>
<dbReference type="Pfam" id="PF10503">
    <property type="entry name" value="Esterase_PHB"/>
    <property type="match status" value="1"/>
</dbReference>
<dbReference type="AlphaFoldDB" id="A0A378XJJ0"/>
<dbReference type="Proteomes" id="UP000254603">
    <property type="component" value="Unassembled WGS sequence"/>
</dbReference>
<keyword evidence="2" id="KW-0378">Hydrolase</keyword>
<dbReference type="OrthoDB" id="9767239at2"/>